<dbReference type="Proteomes" id="UP000256913">
    <property type="component" value="Unassembled WGS sequence"/>
</dbReference>
<keyword evidence="3" id="KW-1185">Reference proteome</keyword>
<dbReference type="AlphaFoldDB" id="A0A3D9ZTZ4"/>
<protein>
    <submittedName>
        <fullName evidence="2">Uncharacterized protein</fullName>
    </submittedName>
</protein>
<comment type="caution">
    <text evidence="2">The sequence shown here is derived from an EMBL/GenBank/DDBJ whole genome shotgun (WGS) entry which is preliminary data.</text>
</comment>
<evidence type="ECO:0000313" key="2">
    <source>
        <dbReference type="EMBL" id="REF99932.1"/>
    </source>
</evidence>
<dbReference type="EMBL" id="QUMQ01000001">
    <property type="protein sequence ID" value="REF99932.1"/>
    <property type="molecule type" value="Genomic_DNA"/>
</dbReference>
<gene>
    <name evidence="2" type="ORF">DFJ67_5979</name>
</gene>
<accession>A0A3D9ZTZ4</accession>
<feature type="transmembrane region" description="Helical" evidence="1">
    <location>
        <begin position="102"/>
        <end position="122"/>
    </location>
</feature>
<keyword evidence="1" id="KW-0472">Membrane</keyword>
<sequence length="126" mass="12883">MPLVSSPEVPARPSPPGTVLAAAILLYIGGGLAILSGVIGLGRWPLLFALLNLLLGALYVGLARAVQTGRSWARTIVLVLSGLAIAVALVRLVTGGPGAIGALAWPIAYAVLLCTDSARAWFRSTT</sequence>
<proteinExistence type="predicted"/>
<feature type="transmembrane region" description="Helical" evidence="1">
    <location>
        <begin position="72"/>
        <end position="90"/>
    </location>
</feature>
<reference evidence="2 3" key="1">
    <citation type="submission" date="2018-08" db="EMBL/GenBank/DDBJ databases">
        <title>Sequencing the genomes of 1000 actinobacteria strains.</title>
        <authorList>
            <person name="Klenk H.-P."/>
        </authorList>
    </citation>
    <scope>NUCLEOTIDE SEQUENCE [LARGE SCALE GENOMIC DNA]</scope>
    <source>
        <strain evidence="2 3">DSM 44099</strain>
    </source>
</reference>
<organism evidence="2 3">
    <name type="scientific">Asanoa ferruginea</name>
    <dbReference type="NCBI Taxonomy" id="53367"/>
    <lineage>
        <taxon>Bacteria</taxon>
        <taxon>Bacillati</taxon>
        <taxon>Actinomycetota</taxon>
        <taxon>Actinomycetes</taxon>
        <taxon>Micromonosporales</taxon>
        <taxon>Micromonosporaceae</taxon>
        <taxon>Asanoa</taxon>
    </lineage>
</organism>
<feature type="transmembrane region" description="Helical" evidence="1">
    <location>
        <begin position="20"/>
        <end position="39"/>
    </location>
</feature>
<evidence type="ECO:0000256" key="1">
    <source>
        <dbReference type="SAM" id="Phobius"/>
    </source>
</evidence>
<evidence type="ECO:0000313" key="3">
    <source>
        <dbReference type="Proteomes" id="UP000256913"/>
    </source>
</evidence>
<name>A0A3D9ZTZ4_9ACTN</name>
<feature type="transmembrane region" description="Helical" evidence="1">
    <location>
        <begin position="46"/>
        <end position="66"/>
    </location>
</feature>
<keyword evidence="1" id="KW-0812">Transmembrane</keyword>
<keyword evidence="1" id="KW-1133">Transmembrane helix</keyword>